<dbReference type="STRING" id="1230905.A0A1G4IPB4"/>
<dbReference type="InterPro" id="IPR003754">
    <property type="entry name" value="4pyrrol_synth_uPrphyn_synth"/>
</dbReference>
<dbReference type="EMBL" id="LT598462">
    <property type="protein sequence ID" value="SCU78304.1"/>
    <property type="molecule type" value="Genomic_DNA"/>
</dbReference>
<name>A0A1G4IPB4_9SACH</name>
<evidence type="ECO:0000259" key="1">
    <source>
        <dbReference type="Pfam" id="PF02602"/>
    </source>
</evidence>
<dbReference type="Pfam" id="PF02602">
    <property type="entry name" value="HEM4"/>
    <property type="match status" value="1"/>
</dbReference>
<dbReference type="Gene3D" id="3.40.50.10090">
    <property type="match status" value="2"/>
</dbReference>
<sequence length="259" mass="28947">MNKVILLKNKTIPIDHYDTIFRTGGYEPVFLPLIQHTHVSEEILYLLQDEAYLKKLDIIIITSQRAVECLNESVIPQLDKCSTETLFNKTLYTVGPATQNFLVRSGFKRVHGGASTGNGSALADLLISDLYKSNLDPKSCKVLFLVGETRRDIIPKKLNKEGIEVEEIVTYKTETLLDNVIRFKKEFESIDWVAFFSPQGTEGIVEYLRSKGNPSVASIGPTTETYLQSKGLKPTVVSEKPDATSLLSSINEARKKMSS</sequence>
<dbReference type="UniPathway" id="UPA00251">
    <property type="reaction ID" value="UER00320"/>
</dbReference>
<dbReference type="CDD" id="cd06578">
    <property type="entry name" value="HemD"/>
    <property type="match status" value="1"/>
</dbReference>
<dbReference type="GO" id="GO:0006780">
    <property type="term" value="P:uroporphyrinogen III biosynthetic process"/>
    <property type="evidence" value="ECO:0007669"/>
    <property type="project" value="InterPro"/>
</dbReference>
<gene>
    <name evidence="2" type="ORF">LAMI_0A04170G</name>
</gene>
<dbReference type="GO" id="GO:0005829">
    <property type="term" value="C:cytosol"/>
    <property type="evidence" value="ECO:0007669"/>
    <property type="project" value="TreeGrafter"/>
</dbReference>
<protein>
    <submittedName>
        <fullName evidence="2">LAMI_0A04170g1_1</fullName>
    </submittedName>
</protein>
<proteinExistence type="predicted"/>
<organism evidence="2 3">
    <name type="scientific">Lachancea mirantina</name>
    <dbReference type="NCBI Taxonomy" id="1230905"/>
    <lineage>
        <taxon>Eukaryota</taxon>
        <taxon>Fungi</taxon>
        <taxon>Dikarya</taxon>
        <taxon>Ascomycota</taxon>
        <taxon>Saccharomycotina</taxon>
        <taxon>Saccharomycetes</taxon>
        <taxon>Saccharomycetales</taxon>
        <taxon>Saccharomycetaceae</taxon>
        <taxon>Lachancea</taxon>
    </lineage>
</organism>
<evidence type="ECO:0000313" key="3">
    <source>
        <dbReference type="Proteomes" id="UP000191024"/>
    </source>
</evidence>
<feature type="domain" description="Tetrapyrrole biosynthesis uroporphyrinogen III synthase" evidence="1">
    <location>
        <begin position="17"/>
        <end position="247"/>
    </location>
</feature>
<dbReference type="GO" id="GO:0006782">
    <property type="term" value="P:protoporphyrinogen IX biosynthetic process"/>
    <property type="evidence" value="ECO:0007669"/>
    <property type="project" value="UniProtKB-UniPathway"/>
</dbReference>
<reference evidence="2 3" key="1">
    <citation type="submission" date="2016-03" db="EMBL/GenBank/DDBJ databases">
        <authorList>
            <person name="Devillers H."/>
        </authorList>
    </citation>
    <scope>NUCLEOTIDE SEQUENCE [LARGE SCALE GENOMIC DNA]</scope>
    <source>
        <strain evidence="2">CBS 11717</strain>
    </source>
</reference>
<dbReference type="GO" id="GO:0004852">
    <property type="term" value="F:uroporphyrinogen-III synthase activity"/>
    <property type="evidence" value="ECO:0007669"/>
    <property type="project" value="InterPro"/>
</dbReference>
<keyword evidence="3" id="KW-1185">Reference proteome</keyword>
<dbReference type="AlphaFoldDB" id="A0A1G4IPB4"/>
<dbReference type="SUPFAM" id="SSF69618">
    <property type="entry name" value="HemD-like"/>
    <property type="match status" value="1"/>
</dbReference>
<accession>A0A1G4IPB4</accession>
<dbReference type="OrthoDB" id="5595751at2759"/>
<evidence type="ECO:0000313" key="2">
    <source>
        <dbReference type="EMBL" id="SCU78304.1"/>
    </source>
</evidence>
<dbReference type="InterPro" id="IPR039793">
    <property type="entry name" value="UROS/Hem4"/>
</dbReference>
<dbReference type="PANTHER" id="PTHR12390">
    <property type="entry name" value="UROPORPHYRINOGEN III SYNTHASE"/>
    <property type="match status" value="1"/>
</dbReference>
<dbReference type="InterPro" id="IPR036108">
    <property type="entry name" value="4pyrrol_syn_uPrphyn_synt_sf"/>
</dbReference>
<dbReference type="Proteomes" id="UP000191024">
    <property type="component" value="Chromosome A"/>
</dbReference>
<dbReference type="PANTHER" id="PTHR12390:SF0">
    <property type="entry name" value="UROPORPHYRINOGEN-III SYNTHASE"/>
    <property type="match status" value="1"/>
</dbReference>